<dbReference type="Proteomes" id="UP000316688">
    <property type="component" value="Unassembled WGS sequence"/>
</dbReference>
<comment type="caution">
    <text evidence="1">The sequence shown here is derived from an EMBL/GenBank/DDBJ whole genome shotgun (WGS) entry which is preliminary data.</text>
</comment>
<organism evidence="1 2">
    <name type="scientific">Spiribacter aquaticus</name>
    <dbReference type="NCBI Taxonomy" id="1935996"/>
    <lineage>
        <taxon>Bacteria</taxon>
        <taxon>Pseudomonadati</taxon>
        <taxon>Pseudomonadota</taxon>
        <taxon>Gammaproteobacteria</taxon>
        <taxon>Chromatiales</taxon>
        <taxon>Ectothiorhodospiraceae</taxon>
        <taxon>Spiribacter</taxon>
    </lineage>
</organism>
<accession>A0A557RJJ6</accession>
<proteinExistence type="predicted"/>
<gene>
    <name evidence="1" type="ORF">FPL11_04445</name>
</gene>
<evidence type="ECO:0000313" key="2">
    <source>
        <dbReference type="Proteomes" id="UP000316688"/>
    </source>
</evidence>
<dbReference type="EMBL" id="VMKP01000002">
    <property type="protein sequence ID" value="TVO65341.1"/>
    <property type="molecule type" value="Genomic_DNA"/>
</dbReference>
<protein>
    <submittedName>
        <fullName evidence="1">Uncharacterized protein</fullName>
    </submittedName>
</protein>
<sequence length="69" mass="7394">MDRLEIESGVALEKRVGVVRIILRHDYFTDSGPVSTGCIVQGVPTKSAAGSQDEAFDLRVLAEYVATVG</sequence>
<dbReference type="AlphaFoldDB" id="A0A557RJJ6"/>
<keyword evidence="2" id="KW-1185">Reference proteome</keyword>
<reference evidence="1 2" key="1">
    <citation type="submission" date="2019-07" db="EMBL/GenBank/DDBJ databases">
        <title>Reclasification of Spiribacter aquaticus.</title>
        <authorList>
            <person name="Leon M.J."/>
            <person name="Sanchez-Porro C."/>
            <person name="Ventosa A."/>
        </authorList>
    </citation>
    <scope>NUCLEOTIDE SEQUENCE [LARGE SCALE GENOMIC DNA]</scope>
    <source>
        <strain evidence="1 2">SP30</strain>
    </source>
</reference>
<name>A0A557RJJ6_9GAMM</name>
<evidence type="ECO:0000313" key="1">
    <source>
        <dbReference type="EMBL" id="TVO65341.1"/>
    </source>
</evidence>
<dbReference type="RefSeq" id="WP_144347594.1">
    <property type="nucleotide sequence ID" value="NZ_VMKP01000002.1"/>
</dbReference>